<dbReference type="SUPFAM" id="SSF56059">
    <property type="entry name" value="Glutathione synthetase ATP-binding domain-like"/>
    <property type="match status" value="1"/>
</dbReference>
<dbReference type="SUPFAM" id="SSF51735">
    <property type="entry name" value="NAD(P)-binding Rossmann-fold domains"/>
    <property type="match status" value="1"/>
</dbReference>
<feature type="domain" description="N-acetyltransferase" evidence="1">
    <location>
        <begin position="15"/>
        <end position="165"/>
    </location>
</feature>
<dbReference type="Pfam" id="PF13607">
    <property type="entry name" value="Succ_CoA_lig"/>
    <property type="match status" value="1"/>
</dbReference>
<dbReference type="Pfam" id="PF13380">
    <property type="entry name" value="CoA_binding_2"/>
    <property type="match status" value="1"/>
</dbReference>
<dbReference type="EMBL" id="NMQU01000104">
    <property type="protein sequence ID" value="OXM45411.1"/>
    <property type="molecule type" value="Genomic_DNA"/>
</dbReference>
<dbReference type="InterPro" id="IPR043938">
    <property type="entry name" value="Ligase_CoA_dom"/>
</dbReference>
<dbReference type="PROSITE" id="PS51186">
    <property type="entry name" value="GNAT"/>
    <property type="match status" value="1"/>
</dbReference>
<dbReference type="Gene3D" id="3.30.470.20">
    <property type="entry name" value="ATP-grasp fold, B domain"/>
    <property type="match status" value="1"/>
</dbReference>
<dbReference type="OrthoDB" id="190266at2"/>
<dbReference type="GO" id="GO:0016747">
    <property type="term" value="F:acyltransferase activity, transferring groups other than amino-acyl groups"/>
    <property type="evidence" value="ECO:0007669"/>
    <property type="project" value="InterPro"/>
</dbReference>
<dbReference type="Gene3D" id="3.40.630.30">
    <property type="match status" value="1"/>
</dbReference>
<evidence type="ECO:0000313" key="2">
    <source>
        <dbReference type="EMBL" id="OXM45411.1"/>
    </source>
</evidence>
<dbReference type="Proteomes" id="UP000215563">
    <property type="component" value="Unassembled WGS sequence"/>
</dbReference>
<accession>A0A229RG24</accession>
<dbReference type="Gene3D" id="3.40.50.261">
    <property type="entry name" value="Succinyl-CoA synthetase domains"/>
    <property type="match status" value="2"/>
</dbReference>
<dbReference type="InterPro" id="IPR036291">
    <property type="entry name" value="NAD(P)-bd_dom_sf"/>
</dbReference>
<dbReference type="AlphaFoldDB" id="A0A229RG24"/>
<dbReference type="InterPro" id="IPR016102">
    <property type="entry name" value="Succinyl-CoA_synth-like"/>
</dbReference>
<dbReference type="SUPFAM" id="SSF55729">
    <property type="entry name" value="Acyl-CoA N-acyltransferases (Nat)"/>
    <property type="match status" value="1"/>
</dbReference>
<reference evidence="2 3" key="1">
    <citation type="submission" date="2017-07" db="EMBL/GenBank/DDBJ databases">
        <title>Amycolatopsis alba DSM 44262 Genome sequencing and assembly.</title>
        <authorList>
            <person name="Kaur N."/>
            <person name="Mayilraj S."/>
        </authorList>
    </citation>
    <scope>NUCLEOTIDE SEQUENCE [LARGE SCALE GENOMIC DNA]</scope>
    <source>
        <strain evidence="2 3">DSM 44262</strain>
    </source>
</reference>
<dbReference type="SUPFAM" id="SSF52210">
    <property type="entry name" value="Succinyl-CoA synthetase domains"/>
    <property type="match status" value="2"/>
</dbReference>
<name>A0A229RG24_AMYAL</name>
<dbReference type="Pfam" id="PF19045">
    <property type="entry name" value="Ligase_CoA_2"/>
    <property type="match status" value="1"/>
</dbReference>
<dbReference type="Gene3D" id="3.40.50.720">
    <property type="entry name" value="NAD(P)-binding Rossmann-like Domain"/>
    <property type="match status" value="1"/>
</dbReference>
<proteinExistence type="predicted"/>
<dbReference type="CDD" id="cd04301">
    <property type="entry name" value="NAT_SF"/>
    <property type="match status" value="1"/>
</dbReference>
<comment type="caution">
    <text evidence="2">The sequence shown here is derived from an EMBL/GenBank/DDBJ whole genome shotgun (WGS) entry which is preliminary data.</text>
</comment>
<dbReference type="InterPro" id="IPR003781">
    <property type="entry name" value="CoA-bd"/>
</dbReference>
<dbReference type="PANTHER" id="PTHR42793">
    <property type="entry name" value="COA BINDING DOMAIN CONTAINING PROTEIN"/>
    <property type="match status" value="1"/>
</dbReference>
<dbReference type="Pfam" id="PF13549">
    <property type="entry name" value="ATP-grasp_5"/>
    <property type="match status" value="1"/>
</dbReference>
<dbReference type="PANTHER" id="PTHR42793:SF1">
    <property type="entry name" value="PEPTIDYL-LYSINE N-ACETYLTRANSFERASE PATZ"/>
    <property type="match status" value="1"/>
</dbReference>
<dbReference type="InterPro" id="IPR032875">
    <property type="entry name" value="Succ_CoA_lig_flav_dom"/>
</dbReference>
<dbReference type="InterPro" id="IPR016181">
    <property type="entry name" value="Acyl_CoA_acyltransferase"/>
</dbReference>
<organism evidence="2 3">
    <name type="scientific">Amycolatopsis alba DSM 44262</name>
    <dbReference type="NCBI Taxonomy" id="1125972"/>
    <lineage>
        <taxon>Bacteria</taxon>
        <taxon>Bacillati</taxon>
        <taxon>Actinomycetota</taxon>
        <taxon>Actinomycetes</taxon>
        <taxon>Pseudonocardiales</taxon>
        <taxon>Pseudonocardiaceae</taxon>
        <taxon>Amycolatopsis</taxon>
    </lineage>
</organism>
<keyword evidence="3" id="KW-1185">Reference proteome</keyword>
<dbReference type="InterPro" id="IPR000182">
    <property type="entry name" value="GNAT_dom"/>
</dbReference>
<dbReference type="SMART" id="SM00881">
    <property type="entry name" value="CoA_binding"/>
    <property type="match status" value="1"/>
</dbReference>
<evidence type="ECO:0000259" key="1">
    <source>
        <dbReference type="PROSITE" id="PS51186"/>
    </source>
</evidence>
<protein>
    <submittedName>
        <fullName evidence="2">Acyl-CoA synthetase</fullName>
    </submittedName>
</protein>
<sequence>MTAEITALLADGDMVTVRLLREDDFDVVVDLHRRLDERDRYLRFFTAHPAGLEHLTRLVLEGPGLGAFRGDDLLGVAHYRVQSEGDTAEVALTVDGSAQAHGVGTLLLEHLVSLALGKGIRRFLALVLAENSRMVRVFSDLGLPCVISHTGPERDVEIQLGEPETYLERIEERERIADVASLRAVLEPASVAVVGAGRREGSVGRAVLRNLVDSGYSGELHVVNPSATEILGVPAVPQISSLPGPVDLVVICVPAEAVPGVVEECGRHGVRAIVLVTAGLTGTPLGERVRESVRGHGIRLVGPNCFGVANTASSVRFDTTFAHGVAPPGRIGVVTQSGGFGIALLDSLSALGLGVSTLVSTGDKYDVSGNDLLRWWRRDENTDIAVLYLESFGNPKKFSRLARALAREKPVVAIRGAGTAAAQRAAAAHTSARATPAATKGALFGQAGALVVDSVTEVVGLLAALSWQPLPAGDRVVVVSNAGGAAVLGAEACTRHGLRAPELSADTVAGLRRLLPGHATVGNPLDTSAAVTAETFAACVSAVLADDAVDAVIAAGVPTGVGDPLAALKPPEQGKPVLAVRLGQLESVTAHAGVPCYGDVEEAAVIMAKLAVRSLWLKKAEGVIPDLDDTDLVTAARLVDEYLAAHPDGGWLSRKDSEEFVGCFGIRSTGRRFGDTELIVRAQIDETFGPVIVLGLGGLDEALLDDRATALCPLTTAGVDGLMDGLRSAHLLFGDGDGSVDKAAVRNLLLRVSRMVESSPEVVDVDLDPVLASPEGAAVGAARVLVRRRPHSDPYLRALR</sequence>
<dbReference type="Pfam" id="PF00583">
    <property type="entry name" value="Acetyltransf_1"/>
    <property type="match status" value="1"/>
</dbReference>
<evidence type="ECO:0000313" key="3">
    <source>
        <dbReference type="Proteomes" id="UP000215563"/>
    </source>
</evidence>
<dbReference type="RefSeq" id="WP_020635417.1">
    <property type="nucleotide sequence ID" value="NZ_KB913032.1"/>
</dbReference>
<gene>
    <name evidence="2" type="ORF">CFP75_31175</name>
</gene>
<dbReference type="GO" id="GO:0043758">
    <property type="term" value="F:acetate-CoA ligase (ADP-forming) activity"/>
    <property type="evidence" value="ECO:0007669"/>
    <property type="project" value="InterPro"/>
</dbReference>